<gene>
    <name evidence="1" type="ORF">GUJ93_ZPchr0010g8305</name>
</gene>
<dbReference type="Proteomes" id="UP000729402">
    <property type="component" value="Unassembled WGS sequence"/>
</dbReference>
<sequence length="83" mass="9169">MSLHYFTLTKLLRCFMPTELLSLCTLAHRGKTAHAITAESHVLRIYRVSECGLENDGSANVRRPLLGEGAKALSAHYSGLRRG</sequence>
<dbReference type="EMBL" id="JAAALK010000082">
    <property type="protein sequence ID" value="KAG8083975.1"/>
    <property type="molecule type" value="Genomic_DNA"/>
</dbReference>
<protein>
    <submittedName>
        <fullName evidence="1">Uncharacterized protein</fullName>
    </submittedName>
</protein>
<dbReference type="AlphaFoldDB" id="A0A8J5SZ79"/>
<evidence type="ECO:0000313" key="2">
    <source>
        <dbReference type="Proteomes" id="UP000729402"/>
    </source>
</evidence>
<reference evidence="1" key="1">
    <citation type="journal article" date="2021" name="bioRxiv">
        <title>Whole Genome Assembly and Annotation of Northern Wild Rice, Zizania palustris L., Supports a Whole Genome Duplication in the Zizania Genus.</title>
        <authorList>
            <person name="Haas M."/>
            <person name="Kono T."/>
            <person name="Macchietto M."/>
            <person name="Millas R."/>
            <person name="McGilp L."/>
            <person name="Shao M."/>
            <person name="Duquette J."/>
            <person name="Hirsch C.N."/>
            <person name="Kimball J."/>
        </authorList>
    </citation>
    <scope>NUCLEOTIDE SEQUENCE</scope>
    <source>
        <tissue evidence="1">Fresh leaf tissue</tissue>
    </source>
</reference>
<organism evidence="1 2">
    <name type="scientific">Zizania palustris</name>
    <name type="common">Northern wild rice</name>
    <dbReference type="NCBI Taxonomy" id="103762"/>
    <lineage>
        <taxon>Eukaryota</taxon>
        <taxon>Viridiplantae</taxon>
        <taxon>Streptophyta</taxon>
        <taxon>Embryophyta</taxon>
        <taxon>Tracheophyta</taxon>
        <taxon>Spermatophyta</taxon>
        <taxon>Magnoliopsida</taxon>
        <taxon>Liliopsida</taxon>
        <taxon>Poales</taxon>
        <taxon>Poaceae</taxon>
        <taxon>BOP clade</taxon>
        <taxon>Oryzoideae</taxon>
        <taxon>Oryzeae</taxon>
        <taxon>Zizaniinae</taxon>
        <taxon>Zizania</taxon>
    </lineage>
</organism>
<proteinExistence type="predicted"/>
<name>A0A8J5SZ79_ZIZPA</name>
<reference evidence="1" key="2">
    <citation type="submission" date="2021-02" db="EMBL/GenBank/DDBJ databases">
        <authorList>
            <person name="Kimball J.A."/>
            <person name="Haas M.W."/>
            <person name="Macchietto M."/>
            <person name="Kono T."/>
            <person name="Duquette J."/>
            <person name="Shao M."/>
        </authorList>
    </citation>
    <scope>NUCLEOTIDE SEQUENCE</scope>
    <source>
        <tissue evidence="1">Fresh leaf tissue</tissue>
    </source>
</reference>
<evidence type="ECO:0000313" key="1">
    <source>
        <dbReference type="EMBL" id="KAG8083975.1"/>
    </source>
</evidence>
<accession>A0A8J5SZ79</accession>
<keyword evidence="2" id="KW-1185">Reference proteome</keyword>
<comment type="caution">
    <text evidence="1">The sequence shown here is derived from an EMBL/GenBank/DDBJ whole genome shotgun (WGS) entry which is preliminary data.</text>
</comment>